<proteinExistence type="predicted"/>
<organism evidence="8 9">
    <name type="scientific">Amycolatopsis taiwanensis</name>
    <dbReference type="NCBI Taxonomy" id="342230"/>
    <lineage>
        <taxon>Bacteria</taxon>
        <taxon>Bacillati</taxon>
        <taxon>Actinomycetota</taxon>
        <taxon>Actinomycetes</taxon>
        <taxon>Pseudonocardiales</taxon>
        <taxon>Pseudonocardiaceae</taxon>
        <taxon>Amycolatopsis</taxon>
    </lineage>
</organism>
<dbReference type="Pfam" id="PF13977">
    <property type="entry name" value="TetR_C_6"/>
    <property type="match status" value="1"/>
</dbReference>
<reference evidence="8" key="1">
    <citation type="submission" date="2023-03" db="EMBL/GenBank/DDBJ databases">
        <title>Amycolatopsis taiwanensis NBRC 103393.</title>
        <authorList>
            <person name="Ichikawa N."/>
            <person name="Sato H."/>
            <person name="Tonouchi N."/>
        </authorList>
    </citation>
    <scope>NUCLEOTIDE SEQUENCE</scope>
    <source>
        <strain evidence="8">NBRC 103393</strain>
    </source>
</reference>
<evidence type="ECO:0000313" key="8">
    <source>
        <dbReference type="EMBL" id="GLY65570.1"/>
    </source>
</evidence>
<dbReference type="PRINTS" id="PR00455">
    <property type="entry name" value="HTHTETR"/>
</dbReference>
<dbReference type="GO" id="GO:0000976">
    <property type="term" value="F:transcription cis-regulatory region binding"/>
    <property type="evidence" value="ECO:0007669"/>
    <property type="project" value="TreeGrafter"/>
</dbReference>
<feature type="domain" description="HTH tetR-type" evidence="7">
    <location>
        <begin position="1"/>
        <end position="61"/>
    </location>
</feature>
<keyword evidence="9" id="KW-1185">Reference proteome</keyword>
<dbReference type="PANTHER" id="PTHR30055">
    <property type="entry name" value="HTH-TYPE TRANSCRIPTIONAL REGULATOR RUTR"/>
    <property type="match status" value="1"/>
</dbReference>
<evidence type="ECO:0000256" key="6">
    <source>
        <dbReference type="SAM" id="MobiDB-lite"/>
    </source>
</evidence>
<feature type="region of interest" description="Disordered" evidence="6">
    <location>
        <begin position="168"/>
        <end position="193"/>
    </location>
</feature>
<feature type="DNA-binding region" description="H-T-H motif" evidence="5">
    <location>
        <begin position="24"/>
        <end position="43"/>
    </location>
</feature>
<evidence type="ECO:0000256" key="3">
    <source>
        <dbReference type="ARBA" id="ARBA00023125"/>
    </source>
</evidence>
<evidence type="ECO:0000313" key="9">
    <source>
        <dbReference type="Proteomes" id="UP001165136"/>
    </source>
</evidence>
<protein>
    <recommendedName>
        <fullName evidence="7">HTH tetR-type domain-containing protein</fullName>
    </recommendedName>
</protein>
<keyword evidence="1" id="KW-0678">Repressor</keyword>
<dbReference type="PANTHER" id="PTHR30055:SF234">
    <property type="entry name" value="HTH-TYPE TRANSCRIPTIONAL REGULATOR BETI"/>
    <property type="match status" value="1"/>
</dbReference>
<dbReference type="InterPro" id="IPR036271">
    <property type="entry name" value="Tet_transcr_reg_TetR-rel_C_sf"/>
</dbReference>
<dbReference type="SUPFAM" id="SSF46689">
    <property type="entry name" value="Homeodomain-like"/>
    <property type="match status" value="1"/>
</dbReference>
<dbReference type="PROSITE" id="PS50977">
    <property type="entry name" value="HTH_TETR_2"/>
    <property type="match status" value="1"/>
</dbReference>
<dbReference type="InterPro" id="IPR039538">
    <property type="entry name" value="BetI_C"/>
</dbReference>
<dbReference type="InterPro" id="IPR001647">
    <property type="entry name" value="HTH_TetR"/>
</dbReference>
<evidence type="ECO:0000256" key="1">
    <source>
        <dbReference type="ARBA" id="ARBA00022491"/>
    </source>
</evidence>
<sequence>MTRRAYLLEAAMTVLVEQGVSALSIRAVAAAAGVSPAQVQYYYRTKNDLVLDCYEYAGEQFLADLEAAEADTLREMVVRWLPLDERRERRARVWLAHAASAMADPALTQQAARLDAYLRQWFVDAGLTEVVAAQLLALIDGVTLQCLMLPMADRQALVERTLEPFLLGRDRPASASPPGRPGEEIPASKKMST</sequence>
<evidence type="ECO:0000256" key="5">
    <source>
        <dbReference type="PROSITE-ProRule" id="PRU00335"/>
    </source>
</evidence>
<keyword evidence="4" id="KW-0804">Transcription</keyword>
<gene>
    <name evidence="8" type="ORF">Atai01_21890</name>
</gene>
<keyword evidence="3 5" id="KW-0238">DNA-binding</keyword>
<dbReference type="Proteomes" id="UP001165136">
    <property type="component" value="Unassembled WGS sequence"/>
</dbReference>
<dbReference type="InterPro" id="IPR009057">
    <property type="entry name" value="Homeodomain-like_sf"/>
</dbReference>
<evidence type="ECO:0000259" key="7">
    <source>
        <dbReference type="PROSITE" id="PS50977"/>
    </source>
</evidence>
<dbReference type="Gene3D" id="1.10.357.10">
    <property type="entry name" value="Tetracycline Repressor, domain 2"/>
    <property type="match status" value="1"/>
</dbReference>
<name>A0A9W6VEA3_9PSEU</name>
<dbReference type="EMBL" id="BSTI01000004">
    <property type="protein sequence ID" value="GLY65570.1"/>
    <property type="molecule type" value="Genomic_DNA"/>
</dbReference>
<evidence type="ECO:0000256" key="2">
    <source>
        <dbReference type="ARBA" id="ARBA00023015"/>
    </source>
</evidence>
<evidence type="ECO:0000256" key="4">
    <source>
        <dbReference type="ARBA" id="ARBA00023163"/>
    </source>
</evidence>
<dbReference type="GO" id="GO:0003700">
    <property type="term" value="F:DNA-binding transcription factor activity"/>
    <property type="evidence" value="ECO:0007669"/>
    <property type="project" value="TreeGrafter"/>
</dbReference>
<dbReference type="AlphaFoldDB" id="A0A9W6VEA3"/>
<keyword evidence="2" id="KW-0805">Transcription regulation</keyword>
<dbReference type="RefSeq" id="WP_027940843.1">
    <property type="nucleotide sequence ID" value="NZ_BSTI01000004.1"/>
</dbReference>
<dbReference type="InterPro" id="IPR050109">
    <property type="entry name" value="HTH-type_TetR-like_transc_reg"/>
</dbReference>
<accession>A0A9W6VEA3</accession>
<comment type="caution">
    <text evidence="8">The sequence shown here is derived from an EMBL/GenBank/DDBJ whole genome shotgun (WGS) entry which is preliminary data.</text>
</comment>
<dbReference type="Pfam" id="PF00440">
    <property type="entry name" value="TetR_N"/>
    <property type="match status" value="1"/>
</dbReference>
<dbReference type="SUPFAM" id="SSF48498">
    <property type="entry name" value="Tetracyclin repressor-like, C-terminal domain"/>
    <property type="match status" value="1"/>
</dbReference>